<organism evidence="5 6">
    <name type="scientific">Oleomonas cavernae</name>
    <dbReference type="NCBI Taxonomy" id="2320859"/>
    <lineage>
        <taxon>Bacteria</taxon>
        <taxon>Pseudomonadati</taxon>
        <taxon>Pseudomonadota</taxon>
        <taxon>Alphaproteobacteria</taxon>
        <taxon>Acetobacterales</taxon>
        <taxon>Acetobacteraceae</taxon>
        <taxon>Oleomonas</taxon>
    </lineage>
</organism>
<dbReference type="Proteomes" id="UP000284605">
    <property type="component" value="Unassembled WGS sequence"/>
</dbReference>
<feature type="domain" description="Methyltransferase" evidence="4">
    <location>
        <begin position="39"/>
        <end position="132"/>
    </location>
</feature>
<dbReference type="GO" id="GO:0008168">
    <property type="term" value="F:methyltransferase activity"/>
    <property type="evidence" value="ECO:0007669"/>
    <property type="project" value="UniProtKB-KW"/>
</dbReference>
<evidence type="ECO:0000259" key="4">
    <source>
        <dbReference type="Pfam" id="PF13649"/>
    </source>
</evidence>
<dbReference type="Pfam" id="PF13649">
    <property type="entry name" value="Methyltransf_25"/>
    <property type="match status" value="1"/>
</dbReference>
<dbReference type="Gene3D" id="3.40.50.150">
    <property type="entry name" value="Vaccinia Virus protein VP39"/>
    <property type="match status" value="1"/>
</dbReference>
<dbReference type="InterPro" id="IPR041698">
    <property type="entry name" value="Methyltransf_25"/>
</dbReference>
<dbReference type="PANTHER" id="PTHR43464:SF19">
    <property type="entry name" value="UBIQUINONE BIOSYNTHESIS O-METHYLTRANSFERASE, MITOCHONDRIAL"/>
    <property type="match status" value="1"/>
</dbReference>
<proteinExistence type="predicted"/>
<evidence type="ECO:0000256" key="1">
    <source>
        <dbReference type="ARBA" id="ARBA00022603"/>
    </source>
</evidence>
<sequence length="242" mass="26470">MSDEPYDHPRLVALYDRLNPAAADTDFYLRLAGDTPRRILDLGCGTGLLTMALAARGHLVSGLDPATAMLEVGRRRAGGARVRWIAGDARSTTLDARFDLIIMTGHVFQVFLTDADIHAVLANARRHLGPGGRLAFDSRNPLTRPWERWTPETSRRRLADARVELEHHLLALDGDLVSFETRYRFDNGATLATTSRLRFLPQAAIAGHLAAAGFGAVDWFGDWHGATWTAGHGEIIAVARAG</sequence>
<gene>
    <name evidence="5" type="ORF">D3874_11525</name>
</gene>
<comment type="caution">
    <text evidence="5">The sequence shown here is derived from an EMBL/GenBank/DDBJ whole genome shotgun (WGS) entry which is preliminary data.</text>
</comment>
<evidence type="ECO:0000256" key="3">
    <source>
        <dbReference type="ARBA" id="ARBA00022691"/>
    </source>
</evidence>
<dbReference type="RefSeq" id="WP_119778211.1">
    <property type="nucleotide sequence ID" value="NZ_QYUK01000011.1"/>
</dbReference>
<keyword evidence="6" id="KW-1185">Reference proteome</keyword>
<dbReference type="OrthoDB" id="9802097at2"/>
<dbReference type="AlphaFoldDB" id="A0A418WC39"/>
<reference evidence="5 6" key="1">
    <citation type="submission" date="2018-09" db="EMBL/GenBank/DDBJ databases">
        <authorList>
            <person name="Zhu H."/>
        </authorList>
    </citation>
    <scope>NUCLEOTIDE SEQUENCE [LARGE SCALE GENOMIC DNA]</scope>
    <source>
        <strain evidence="5 6">K1W22B-8</strain>
    </source>
</reference>
<dbReference type="SUPFAM" id="SSF53335">
    <property type="entry name" value="S-adenosyl-L-methionine-dependent methyltransferases"/>
    <property type="match status" value="1"/>
</dbReference>
<dbReference type="InterPro" id="IPR029063">
    <property type="entry name" value="SAM-dependent_MTases_sf"/>
</dbReference>
<protein>
    <submittedName>
        <fullName evidence="5">Class I SAM-dependent methyltransferase</fullName>
    </submittedName>
</protein>
<keyword evidence="2 5" id="KW-0808">Transferase</keyword>
<dbReference type="CDD" id="cd02440">
    <property type="entry name" value="AdoMet_MTases"/>
    <property type="match status" value="1"/>
</dbReference>
<dbReference type="EMBL" id="QYUK01000011">
    <property type="protein sequence ID" value="RJF87572.1"/>
    <property type="molecule type" value="Genomic_DNA"/>
</dbReference>
<evidence type="ECO:0000313" key="6">
    <source>
        <dbReference type="Proteomes" id="UP000284605"/>
    </source>
</evidence>
<evidence type="ECO:0000256" key="2">
    <source>
        <dbReference type="ARBA" id="ARBA00022679"/>
    </source>
</evidence>
<keyword evidence="3" id="KW-0949">S-adenosyl-L-methionine</keyword>
<dbReference type="GO" id="GO:0032259">
    <property type="term" value="P:methylation"/>
    <property type="evidence" value="ECO:0007669"/>
    <property type="project" value="UniProtKB-KW"/>
</dbReference>
<dbReference type="PANTHER" id="PTHR43464">
    <property type="entry name" value="METHYLTRANSFERASE"/>
    <property type="match status" value="1"/>
</dbReference>
<accession>A0A418WC39</accession>
<name>A0A418WC39_9PROT</name>
<evidence type="ECO:0000313" key="5">
    <source>
        <dbReference type="EMBL" id="RJF87572.1"/>
    </source>
</evidence>
<keyword evidence="1 5" id="KW-0489">Methyltransferase</keyword>